<name>A0ABD1EI49_HYPHA</name>
<keyword evidence="9 14" id="KW-0472">Membrane</keyword>
<keyword evidence="5" id="KW-0597">Phosphoprotein</keyword>
<dbReference type="PANTHER" id="PTHR47464:SF2">
    <property type="entry name" value="MACOILIN"/>
    <property type="match status" value="1"/>
</dbReference>
<evidence type="ECO:0000256" key="14">
    <source>
        <dbReference type="SAM" id="Phobius"/>
    </source>
</evidence>
<accession>A0ABD1EI49</accession>
<feature type="transmembrane region" description="Helical" evidence="14">
    <location>
        <begin position="21"/>
        <end position="48"/>
    </location>
</feature>
<organism evidence="15 16">
    <name type="scientific">Hypothenemus hampei</name>
    <name type="common">Coffee berry borer</name>
    <dbReference type="NCBI Taxonomy" id="57062"/>
    <lineage>
        <taxon>Eukaryota</taxon>
        <taxon>Metazoa</taxon>
        <taxon>Ecdysozoa</taxon>
        <taxon>Arthropoda</taxon>
        <taxon>Hexapoda</taxon>
        <taxon>Insecta</taxon>
        <taxon>Pterygota</taxon>
        <taxon>Neoptera</taxon>
        <taxon>Endopterygota</taxon>
        <taxon>Coleoptera</taxon>
        <taxon>Polyphaga</taxon>
        <taxon>Cucujiformia</taxon>
        <taxon>Curculionidae</taxon>
        <taxon>Scolytinae</taxon>
        <taxon>Hypothenemus</taxon>
    </lineage>
</organism>
<feature type="compositionally biased region" description="Basic and acidic residues" evidence="13">
    <location>
        <begin position="273"/>
        <end position="299"/>
    </location>
</feature>
<evidence type="ECO:0000256" key="8">
    <source>
        <dbReference type="ARBA" id="ARBA00022989"/>
    </source>
</evidence>
<feature type="compositionally biased region" description="Basic residues" evidence="13">
    <location>
        <begin position="239"/>
        <end position="249"/>
    </location>
</feature>
<keyword evidence="6 14" id="KW-0812">Transmembrane</keyword>
<evidence type="ECO:0000256" key="10">
    <source>
        <dbReference type="ARBA" id="ARBA00023180"/>
    </source>
</evidence>
<feature type="region of interest" description="Disordered" evidence="13">
    <location>
        <begin position="429"/>
        <end position="454"/>
    </location>
</feature>
<evidence type="ECO:0000313" key="15">
    <source>
        <dbReference type="EMBL" id="KAL1494375.1"/>
    </source>
</evidence>
<protein>
    <recommendedName>
        <fullName evidence="4">Macoilin</fullName>
    </recommendedName>
    <alternativeName>
        <fullName evidence="12">Transmembrane protein 57</fullName>
    </alternativeName>
</protein>
<evidence type="ECO:0000256" key="3">
    <source>
        <dbReference type="ARBA" id="ARBA00004269"/>
    </source>
</evidence>
<feature type="compositionally biased region" description="Polar residues" evidence="13">
    <location>
        <begin position="301"/>
        <end position="311"/>
    </location>
</feature>
<dbReference type="GO" id="GO:0031965">
    <property type="term" value="C:nuclear membrane"/>
    <property type="evidence" value="ECO:0007669"/>
    <property type="project" value="UniProtKB-SubCell"/>
</dbReference>
<evidence type="ECO:0000256" key="9">
    <source>
        <dbReference type="ARBA" id="ARBA00023136"/>
    </source>
</evidence>
<evidence type="ECO:0000256" key="12">
    <source>
        <dbReference type="ARBA" id="ARBA00031129"/>
    </source>
</evidence>
<feature type="transmembrane region" description="Helical" evidence="14">
    <location>
        <begin position="155"/>
        <end position="175"/>
    </location>
</feature>
<evidence type="ECO:0000313" key="16">
    <source>
        <dbReference type="Proteomes" id="UP001566132"/>
    </source>
</evidence>
<evidence type="ECO:0000256" key="5">
    <source>
        <dbReference type="ARBA" id="ARBA00022553"/>
    </source>
</evidence>
<evidence type="ECO:0000256" key="11">
    <source>
        <dbReference type="ARBA" id="ARBA00023242"/>
    </source>
</evidence>
<proteinExistence type="predicted"/>
<feature type="transmembrane region" description="Helical" evidence="14">
    <location>
        <begin position="116"/>
        <end position="134"/>
    </location>
</feature>
<dbReference type="EMBL" id="JBDJPC010000007">
    <property type="protein sequence ID" value="KAL1494375.1"/>
    <property type="molecule type" value="Genomic_DNA"/>
</dbReference>
<reference evidence="15 16" key="1">
    <citation type="submission" date="2024-05" db="EMBL/GenBank/DDBJ databases">
        <title>Genetic variation in Jamaican populations of the coffee berry borer (Hypothenemus hampei).</title>
        <authorList>
            <person name="Errbii M."/>
            <person name="Myrie A."/>
        </authorList>
    </citation>
    <scope>NUCLEOTIDE SEQUENCE [LARGE SCALE GENOMIC DNA]</scope>
    <source>
        <strain evidence="15">JA-Hopewell-2020-01-JO</strain>
        <tissue evidence="15">Whole body</tissue>
    </source>
</reference>
<evidence type="ECO:0000256" key="1">
    <source>
        <dbReference type="ARBA" id="ARBA00003440"/>
    </source>
</evidence>
<evidence type="ECO:0000256" key="4">
    <source>
        <dbReference type="ARBA" id="ARBA00021882"/>
    </source>
</evidence>
<evidence type="ECO:0000256" key="13">
    <source>
        <dbReference type="SAM" id="MobiDB-lite"/>
    </source>
</evidence>
<dbReference type="GO" id="GO:0030867">
    <property type="term" value="C:rough endoplasmic reticulum membrane"/>
    <property type="evidence" value="ECO:0007669"/>
    <property type="project" value="UniProtKB-SubCell"/>
</dbReference>
<comment type="caution">
    <text evidence="15">The sequence shown here is derived from an EMBL/GenBank/DDBJ whole genome shotgun (WGS) entry which is preliminary data.</text>
</comment>
<comment type="function">
    <text evidence="1">Plays a role in the regulation of neuronal activity.</text>
</comment>
<keyword evidence="7" id="KW-0256">Endoplasmic reticulum</keyword>
<keyword evidence="8 14" id="KW-1133">Transmembrane helix</keyword>
<feature type="compositionally biased region" description="Polar residues" evidence="13">
    <location>
        <begin position="214"/>
        <end position="238"/>
    </location>
</feature>
<dbReference type="Pfam" id="PF09726">
    <property type="entry name" value="Macoilin"/>
    <property type="match status" value="2"/>
</dbReference>
<dbReference type="Proteomes" id="UP001566132">
    <property type="component" value="Unassembled WGS sequence"/>
</dbReference>
<feature type="compositionally biased region" description="Basic and acidic residues" evidence="13">
    <location>
        <begin position="436"/>
        <end position="447"/>
    </location>
</feature>
<dbReference type="AlphaFoldDB" id="A0ABD1EI49"/>
<evidence type="ECO:0000256" key="7">
    <source>
        <dbReference type="ARBA" id="ARBA00022824"/>
    </source>
</evidence>
<feature type="region of interest" description="Disordered" evidence="13">
    <location>
        <begin position="205"/>
        <end position="338"/>
    </location>
</feature>
<feature type="compositionally biased region" description="Polar residues" evidence="13">
    <location>
        <begin position="617"/>
        <end position="635"/>
    </location>
</feature>
<keyword evidence="10" id="KW-0325">Glycoprotein</keyword>
<feature type="region of interest" description="Disordered" evidence="13">
    <location>
        <begin position="604"/>
        <end position="635"/>
    </location>
</feature>
<evidence type="ECO:0000256" key="2">
    <source>
        <dbReference type="ARBA" id="ARBA00004232"/>
    </source>
</evidence>
<sequence>MKRRNVELAKMRKPMKRSKIAEGFYGSTLLYMKFLILWFLVILADFLLEFRFEFLWPFYLLIRSVNDSFKYQGLAFSIFFVLLSLTSDMLCYFFIPVHWLFFAASTYVWVQYVWHTDKGICAPTVVLWILFVYLETIRLRDVKHLVGHLDLCRPFAAHCIGYPVVTLGFGFKSYVGYRMRQRKQQHVAKENLFYMQLMQQALPAEAPPDPIPVEQSNQQQQNVTASGVVTAAPSVQNNHKVHNHSHKEKNGHIPNGTIANGISHGASRTHKRASAEKSRESVADAQDNRHLDKHIERQTKINHSQSHSSVVDLQEETTDHEPRQAKKRERREQDKDREAQEYLQRLETESKRLKAELQQSRASEQELRLQVASLTTIEKGAKGELSLLQRQIDDLQERLQNAHSCKQTDRQTINNLERRLTEERRLRTNVDSQLAQERKSRKQEEARMAQVAAQQSSRTECTEICKARRRELETELAESRQTQRWAEERCKSLEMEKQAVGEQMHDTDMLITALGSLQEKNSHLENALSAETRIKLDLFSALGEAKRHLEISQNANRTQEKEIAALKLKIAQVLAVMPNDSFESNSIQGNNHGAQMSRVRLAESPPHGLSKLDPNATAYTPKNSTTNTLIASTEA</sequence>
<evidence type="ECO:0000256" key="6">
    <source>
        <dbReference type="ARBA" id="ARBA00022692"/>
    </source>
</evidence>
<dbReference type="InterPro" id="IPR019130">
    <property type="entry name" value="Macoilin"/>
</dbReference>
<dbReference type="PANTHER" id="PTHR47464">
    <property type="entry name" value="MACOILIN"/>
    <property type="match status" value="1"/>
</dbReference>
<gene>
    <name evidence="15" type="ORF">ABEB36_009984</name>
</gene>
<keyword evidence="11" id="KW-0539">Nucleus</keyword>
<keyword evidence="16" id="KW-1185">Reference proteome</keyword>
<feature type="compositionally biased region" description="Basic and acidic residues" evidence="13">
    <location>
        <begin position="317"/>
        <end position="338"/>
    </location>
</feature>
<comment type="subcellular location">
    <subcellularLocation>
        <location evidence="2">Nucleus membrane</location>
        <topology evidence="2">Multi-pass membrane protein</topology>
    </subcellularLocation>
    <subcellularLocation>
        <location evidence="3">Rough endoplasmic reticulum membrane</location>
        <topology evidence="3">Multi-pass membrane protein</topology>
    </subcellularLocation>
</comment>